<dbReference type="GO" id="GO:0005634">
    <property type="term" value="C:nucleus"/>
    <property type="evidence" value="ECO:0007669"/>
    <property type="project" value="UniProtKB-ARBA"/>
</dbReference>
<organism evidence="7 8">
    <name type="scientific">Trapa incisa</name>
    <dbReference type="NCBI Taxonomy" id="236973"/>
    <lineage>
        <taxon>Eukaryota</taxon>
        <taxon>Viridiplantae</taxon>
        <taxon>Streptophyta</taxon>
        <taxon>Embryophyta</taxon>
        <taxon>Tracheophyta</taxon>
        <taxon>Spermatophyta</taxon>
        <taxon>Magnoliopsida</taxon>
        <taxon>eudicotyledons</taxon>
        <taxon>Gunneridae</taxon>
        <taxon>Pentapetalae</taxon>
        <taxon>rosids</taxon>
        <taxon>malvids</taxon>
        <taxon>Myrtales</taxon>
        <taxon>Lythraceae</taxon>
        <taxon>Trapa</taxon>
    </lineage>
</organism>
<keyword evidence="8" id="KW-1185">Reference proteome</keyword>
<feature type="domain" description="NAC" evidence="6">
    <location>
        <begin position="9"/>
        <end position="156"/>
    </location>
</feature>
<evidence type="ECO:0000259" key="6">
    <source>
        <dbReference type="PROSITE" id="PS51005"/>
    </source>
</evidence>
<comment type="caution">
    <text evidence="7">The sequence shown here is derived from an EMBL/GenBank/DDBJ whole genome shotgun (WGS) entry which is preliminary data.</text>
</comment>
<proteinExistence type="predicted"/>
<evidence type="ECO:0000256" key="1">
    <source>
        <dbReference type="ARBA" id="ARBA00023015"/>
    </source>
</evidence>
<keyword evidence="2" id="KW-0238">DNA-binding</keyword>
<dbReference type="PANTHER" id="PTHR31744">
    <property type="entry name" value="PROTEIN CUP-SHAPED COTYLEDON 2-RELATED"/>
    <property type="match status" value="1"/>
</dbReference>
<evidence type="ECO:0000256" key="3">
    <source>
        <dbReference type="ARBA" id="ARBA00023163"/>
    </source>
</evidence>
<dbReference type="Pfam" id="PF02365">
    <property type="entry name" value="NAM"/>
    <property type="match status" value="1"/>
</dbReference>
<dbReference type="Gene3D" id="2.170.150.80">
    <property type="entry name" value="NAC domain"/>
    <property type="match status" value="1"/>
</dbReference>
<accession>A0AAN7K080</accession>
<dbReference type="EMBL" id="JAXIOK010000012">
    <property type="protein sequence ID" value="KAK4757331.1"/>
    <property type="molecule type" value="Genomic_DNA"/>
</dbReference>
<reference evidence="7 8" key="1">
    <citation type="journal article" date="2023" name="Hortic Res">
        <title>Pangenome of water caltrop reveals structural variations and asymmetric subgenome divergence after allopolyploidization.</title>
        <authorList>
            <person name="Zhang X."/>
            <person name="Chen Y."/>
            <person name="Wang L."/>
            <person name="Yuan Y."/>
            <person name="Fang M."/>
            <person name="Shi L."/>
            <person name="Lu R."/>
            <person name="Comes H.P."/>
            <person name="Ma Y."/>
            <person name="Chen Y."/>
            <person name="Huang G."/>
            <person name="Zhou Y."/>
            <person name="Zheng Z."/>
            <person name="Qiu Y."/>
        </authorList>
    </citation>
    <scope>NUCLEOTIDE SEQUENCE [LARGE SCALE GENOMIC DNA]</scope>
    <source>
        <tissue evidence="7">Roots</tissue>
    </source>
</reference>
<dbReference type="GO" id="GO:0000976">
    <property type="term" value="F:transcription cis-regulatory region binding"/>
    <property type="evidence" value="ECO:0007669"/>
    <property type="project" value="UniProtKB-ARBA"/>
</dbReference>
<evidence type="ECO:0000313" key="8">
    <source>
        <dbReference type="Proteomes" id="UP001345219"/>
    </source>
</evidence>
<evidence type="ECO:0000256" key="4">
    <source>
        <dbReference type="ARBA" id="ARBA00023242"/>
    </source>
</evidence>
<dbReference type="PANTHER" id="PTHR31744:SF92">
    <property type="entry name" value="NAC DOMAIN-CONTAINING PROTEIN 87"/>
    <property type="match status" value="1"/>
</dbReference>
<keyword evidence="1" id="KW-0805">Transcription regulation</keyword>
<evidence type="ECO:0000256" key="2">
    <source>
        <dbReference type="ARBA" id="ARBA00023125"/>
    </source>
</evidence>
<dbReference type="SUPFAM" id="SSF101941">
    <property type="entry name" value="NAC domain"/>
    <property type="match status" value="1"/>
</dbReference>
<evidence type="ECO:0000256" key="5">
    <source>
        <dbReference type="SAM" id="MobiDB-lite"/>
    </source>
</evidence>
<gene>
    <name evidence="7" type="ORF">SAY87_018632</name>
</gene>
<dbReference type="AlphaFoldDB" id="A0AAN7K080"/>
<feature type="region of interest" description="Disordered" evidence="5">
    <location>
        <begin position="303"/>
        <end position="332"/>
    </location>
</feature>
<name>A0AAN7K080_9MYRT</name>
<protein>
    <recommendedName>
        <fullName evidence="6">NAC domain-containing protein</fullName>
    </recommendedName>
</protein>
<evidence type="ECO:0000313" key="7">
    <source>
        <dbReference type="EMBL" id="KAK4757331.1"/>
    </source>
</evidence>
<dbReference type="Proteomes" id="UP001345219">
    <property type="component" value="Chromosome 15"/>
</dbReference>
<keyword evidence="3" id="KW-0804">Transcription</keyword>
<dbReference type="FunFam" id="2.170.150.80:FF:000006">
    <property type="entry name" value="NAC domain-containing protein 100-like"/>
    <property type="match status" value="1"/>
</dbReference>
<keyword evidence="4" id="KW-0539">Nucleus</keyword>
<dbReference type="GO" id="GO:0006355">
    <property type="term" value="P:regulation of DNA-templated transcription"/>
    <property type="evidence" value="ECO:0007669"/>
    <property type="project" value="InterPro"/>
</dbReference>
<feature type="compositionally biased region" description="Polar residues" evidence="5">
    <location>
        <begin position="310"/>
        <end position="332"/>
    </location>
</feature>
<dbReference type="InterPro" id="IPR036093">
    <property type="entry name" value="NAC_dom_sf"/>
</dbReference>
<dbReference type="InterPro" id="IPR003441">
    <property type="entry name" value="NAC-dom"/>
</dbReference>
<dbReference type="PROSITE" id="PS51005">
    <property type="entry name" value="NAC"/>
    <property type="match status" value="1"/>
</dbReference>
<sequence length="359" mass="40177">MEDSEIIHLPPGFRFHPTDEEIITHYLAEKVLNNSFSASAIGEADLNKCEPWDLPKRAKMEGKEWYFFSQKDRKYPTGMRTNRATESGYWKATGKDREIYRGKNRLIGMKKTLVFYRGRAPNGEKTNWVMHEYRLEGEFSYWDGKDEWVVCRIFHKSTETKKPTSPRFPGMLLENSLVDDYGSGGSLPPLVDPASSAGQGSNLLGSEDDEFKGMARNGSPIPLSGFSEANFSYCEFPSSPTPSHLLNMDSNFSMMNSQIQNPNFFPVPGGSTIRSAYLKQLAAIIRTDQPRCKVEPFLPRSVVTGRSHETGPSTDMNAEISSSATPEITSSRPLDELVGGSLVAGHDNSLDMLDFPWDC</sequence>
<feature type="region of interest" description="Disordered" evidence="5">
    <location>
        <begin position="188"/>
        <end position="207"/>
    </location>
</feature>